<gene>
    <name evidence="2" type="ORF">IPN75_02905</name>
</gene>
<evidence type="ECO:0000256" key="1">
    <source>
        <dbReference type="SAM" id="Phobius"/>
    </source>
</evidence>
<keyword evidence="1" id="KW-0472">Membrane</keyword>
<proteinExistence type="predicted"/>
<accession>A0A9D7QK76</accession>
<dbReference type="AlphaFoldDB" id="A0A9D7QK76"/>
<evidence type="ECO:0000313" key="2">
    <source>
        <dbReference type="EMBL" id="MBK8889398.1"/>
    </source>
</evidence>
<keyword evidence="1" id="KW-0812">Transmembrane</keyword>
<feature type="transmembrane region" description="Helical" evidence="1">
    <location>
        <begin position="12"/>
        <end position="33"/>
    </location>
</feature>
<comment type="caution">
    <text evidence="2">The sequence shown here is derived from an EMBL/GenBank/DDBJ whole genome shotgun (WGS) entry which is preliminary data.</text>
</comment>
<dbReference type="EMBL" id="JADKBR010000001">
    <property type="protein sequence ID" value="MBK8889398.1"/>
    <property type="molecule type" value="Genomic_DNA"/>
</dbReference>
<name>A0A9D7QK76_9RHOO</name>
<organism evidence="2 3">
    <name type="scientific">Candidatus Dechloromonas phosphorivorans</name>
    <dbReference type="NCBI Taxonomy" id="2899244"/>
    <lineage>
        <taxon>Bacteria</taxon>
        <taxon>Pseudomonadati</taxon>
        <taxon>Pseudomonadota</taxon>
        <taxon>Betaproteobacteria</taxon>
        <taxon>Rhodocyclales</taxon>
        <taxon>Azonexaceae</taxon>
        <taxon>Dechloromonas</taxon>
    </lineage>
</organism>
<reference evidence="2" key="1">
    <citation type="submission" date="2020-10" db="EMBL/GenBank/DDBJ databases">
        <title>Connecting structure to function with the recovery of over 1000 high-quality activated sludge metagenome-assembled genomes encoding full-length rRNA genes using long-read sequencing.</title>
        <authorList>
            <person name="Singleton C.M."/>
            <person name="Petriglieri F."/>
            <person name="Kristensen J.M."/>
            <person name="Kirkegaard R.H."/>
            <person name="Michaelsen T.Y."/>
            <person name="Andersen M.H."/>
            <person name="Karst S.M."/>
            <person name="Dueholm M.S."/>
            <person name="Nielsen P.H."/>
            <person name="Albertsen M."/>
        </authorList>
    </citation>
    <scope>NUCLEOTIDE SEQUENCE</scope>
    <source>
        <strain evidence="2">OdNE_18-Q3-R46-58_BAT3C.305</strain>
    </source>
</reference>
<keyword evidence="1" id="KW-1133">Transmembrane helix</keyword>
<protein>
    <submittedName>
        <fullName evidence="2">Uncharacterized protein</fullName>
    </submittedName>
</protein>
<sequence>MKFVSGDVGKLQWVALLTVVLIAIAIAAGIWSASGVRQARAERDAVATRKIEIERRLGRVRTEEQEIKARTQQFQQMEIAGIIGQEKRLDWTELLRDLQRQLRLPGMNYEFGPQIPLDSIPGAGYAYHSSQLKIQLRVLHEEDLLSFVSQLQKQAKAVVLLRGCKLSRLPGASPVGDAAQLVGECTMEWVTVRRATGTKQP</sequence>
<dbReference type="Proteomes" id="UP000808146">
    <property type="component" value="Unassembled WGS sequence"/>
</dbReference>
<evidence type="ECO:0000313" key="3">
    <source>
        <dbReference type="Proteomes" id="UP000808146"/>
    </source>
</evidence>